<comment type="caution">
    <text evidence="2">The sequence shown here is derived from an EMBL/GenBank/DDBJ whole genome shotgun (WGS) entry which is preliminary data.</text>
</comment>
<organism evidence="2 3">
    <name type="scientific">Paramuricea clavata</name>
    <name type="common">Red gorgonian</name>
    <name type="synonym">Violescent sea-whip</name>
    <dbReference type="NCBI Taxonomy" id="317549"/>
    <lineage>
        <taxon>Eukaryota</taxon>
        <taxon>Metazoa</taxon>
        <taxon>Cnidaria</taxon>
        <taxon>Anthozoa</taxon>
        <taxon>Octocorallia</taxon>
        <taxon>Malacalcyonacea</taxon>
        <taxon>Plexauridae</taxon>
        <taxon>Paramuricea</taxon>
    </lineage>
</organism>
<evidence type="ECO:0000256" key="1">
    <source>
        <dbReference type="SAM" id="MobiDB-lite"/>
    </source>
</evidence>
<gene>
    <name evidence="2" type="ORF">PACLA_8A034585</name>
</gene>
<accession>A0A7D9HIB3</accession>
<dbReference type="AlphaFoldDB" id="A0A7D9HIB3"/>
<sequence length="316" mass="35751">MKQPLNQLPPLPRDLLLCAATNSGYPENEYDISVSHSEPFLYLLKSFAPYPPGVTVHQYPILTPLSPNRRRPLGGNITICMDEPEEVVSMKVYNLVFHLLRACHPEPLSSSVTTRQGSALFDTLNSIMNVLSVNHHLVGGIRLGVRVQMNHVSDAVDHVLERQLFNPHQFGVNCRYNKVPVRRYIQYAEGLFRTARALLSRSGVIRHDAGREMSNLEKRVFGDLKLLLGYRFAGYRTVPGRENPWWLQRVPAIQQRQNPPPNPPPPPPPCAQQPPPANTGEHRRHSNRPGSSAQEACRTKKDQLDRCTQILFHSFS</sequence>
<feature type="region of interest" description="Disordered" evidence="1">
    <location>
        <begin position="254"/>
        <end position="301"/>
    </location>
</feature>
<dbReference type="Proteomes" id="UP001152795">
    <property type="component" value="Unassembled WGS sequence"/>
</dbReference>
<reference evidence="2" key="1">
    <citation type="submission" date="2020-04" db="EMBL/GenBank/DDBJ databases">
        <authorList>
            <person name="Alioto T."/>
            <person name="Alioto T."/>
            <person name="Gomez Garrido J."/>
        </authorList>
    </citation>
    <scope>NUCLEOTIDE SEQUENCE</scope>
    <source>
        <strain evidence="2">A484AB</strain>
    </source>
</reference>
<protein>
    <submittedName>
        <fullName evidence="2">Uncharacterized protein</fullName>
    </submittedName>
</protein>
<proteinExistence type="predicted"/>
<dbReference type="PANTHER" id="PTHR34863">
    <property type="entry name" value="EXPRESSED PROTEIN"/>
    <property type="match status" value="1"/>
</dbReference>
<evidence type="ECO:0000313" key="2">
    <source>
        <dbReference type="EMBL" id="CAB3985185.1"/>
    </source>
</evidence>
<keyword evidence="3" id="KW-1185">Reference proteome</keyword>
<evidence type="ECO:0000313" key="3">
    <source>
        <dbReference type="Proteomes" id="UP001152795"/>
    </source>
</evidence>
<name>A0A7D9HIB3_PARCT</name>
<dbReference type="EMBL" id="CACRXK020000838">
    <property type="protein sequence ID" value="CAB3985185.1"/>
    <property type="molecule type" value="Genomic_DNA"/>
</dbReference>
<dbReference type="PANTHER" id="PTHR34863:SF1">
    <property type="entry name" value="OTU DOMAIN-CONTAINING PROTEIN"/>
    <property type="match status" value="1"/>
</dbReference>
<feature type="compositionally biased region" description="Pro residues" evidence="1">
    <location>
        <begin position="258"/>
        <end position="277"/>
    </location>
</feature>